<feature type="repeat" description="ANK" evidence="4">
    <location>
        <begin position="177"/>
        <end position="209"/>
    </location>
</feature>
<dbReference type="PROSITE" id="PS50297">
    <property type="entry name" value="ANK_REP_REGION"/>
    <property type="match status" value="1"/>
</dbReference>
<dbReference type="InterPro" id="IPR036770">
    <property type="entry name" value="Ankyrin_rpt-contain_sf"/>
</dbReference>
<dbReference type="VEuPathDB" id="AmoebaDB:EHI_065690"/>
<keyword evidence="2" id="KW-0443">Lipid metabolism</keyword>
<dbReference type="CDD" id="cd07213">
    <property type="entry name" value="Pat17_PNPLA8_PNPLA9_like1"/>
    <property type="match status" value="1"/>
</dbReference>
<organism evidence="7 8">
    <name type="scientific">Entamoeba histolytica</name>
    <dbReference type="NCBI Taxonomy" id="5759"/>
    <lineage>
        <taxon>Eukaryota</taxon>
        <taxon>Amoebozoa</taxon>
        <taxon>Evosea</taxon>
        <taxon>Archamoebae</taxon>
        <taxon>Mastigamoebida</taxon>
        <taxon>Entamoebidae</taxon>
        <taxon>Entamoeba</taxon>
    </lineage>
</organism>
<evidence type="ECO:0000256" key="5">
    <source>
        <dbReference type="PROSITE-ProRule" id="PRU01161"/>
    </source>
</evidence>
<reference evidence="7 8" key="1">
    <citation type="submission" date="2016-05" db="EMBL/GenBank/DDBJ databases">
        <title>First whole genome sequencing of Entamoeba histolytica HM1:IMSS-clone-6.</title>
        <authorList>
            <person name="Mukherjee Avik.K."/>
            <person name="Izumyama S."/>
            <person name="Nakada-Tsukui K."/>
            <person name="Nozaki T."/>
        </authorList>
    </citation>
    <scope>NUCLEOTIDE SEQUENCE [LARGE SCALE GENOMIC DNA]</scope>
    <source>
        <strain evidence="7 8">HM1:IMSS clone 6</strain>
    </source>
</reference>
<dbReference type="Gene3D" id="1.25.40.20">
    <property type="entry name" value="Ankyrin repeat-containing domain"/>
    <property type="match status" value="2"/>
</dbReference>
<sequence length="616" mass="69210">MSIKESVAENSETMVDPQQESQLVELIKLIKKGQADRAYAELTNNFPEWIGKSTRSNTLLFKAVEMGFVTIVEIILQHCPTLLESKDARGNTPFLIAIEKGHLDLAMTLQNKGCCITETNYCSENALHKLSLIKLHKRDIPFVSSIINALTEKNQMRDDLNEQEKWAGRGIDIRNQTGETALHTAVKEDNVKLCELLIKAGADPTALNNDGISPIVYAEANDESCLKIFKESEQVKAAIKFAEENQEIQSRRIERGGSKIFTVMSSIDDSDDDSKDKDKKKIGFFQSKSEKYEIYIDKLLQENKPSKEYMLEQRAVGENKFRILSLDGCGVRTLVQLIILKRIVENFPHFLDNVDMICSVGASTLPILMTLVGYDIDTVIKIYEKTMVKVFSSTSHKGGVLSYKYSSKFIKILATKIFQDKKLCDLKREVVVPVIKIDSGINDPNRRMIPVLLNNIVLKKTNTDLDDNMINNEDLLSDVVLRSFATPGLFTCHQSFVDGSFLINQPFAVAKAFFDPKESVVLSLSGGTYKSYFDAEKYTGAGYVQWATCVTDLFKTAGIALADEFAKVLFGPRAHRLDPKLPCQIDDDSFKDIELLKTIAAKVDLSATEEWILQNW</sequence>
<dbReference type="PANTHER" id="PTHR24138">
    <property type="entry name" value="INTRACELLLAR PHOSPHOLIPASE A FAMILY"/>
    <property type="match status" value="1"/>
</dbReference>
<accession>A0A5K1TZT0</accession>
<dbReference type="AlphaFoldDB" id="A0A5K1TZT0"/>
<dbReference type="Proteomes" id="UP000078387">
    <property type="component" value="Unassembled WGS sequence"/>
</dbReference>
<dbReference type="InterPro" id="IPR016035">
    <property type="entry name" value="Acyl_Trfase/lysoPLipase"/>
</dbReference>
<feature type="domain" description="PNPLA" evidence="6">
    <location>
        <begin position="324"/>
        <end position="511"/>
    </location>
</feature>
<gene>
    <name evidence="7" type="ORF">CL6EHI_065690</name>
</gene>
<evidence type="ECO:0000313" key="8">
    <source>
        <dbReference type="Proteomes" id="UP000078387"/>
    </source>
</evidence>
<dbReference type="VEuPathDB" id="AmoebaDB:EHI8A_008450"/>
<dbReference type="InterPro" id="IPR047156">
    <property type="entry name" value="Teg/CotR/CapV-like"/>
</dbReference>
<comment type="caution">
    <text evidence="7">The sequence shown here is derived from an EMBL/GenBank/DDBJ whole genome shotgun (WGS) entry which is preliminary data.</text>
</comment>
<dbReference type="InterPro" id="IPR002641">
    <property type="entry name" value="PNPLA_dom"/>
</dbReference>
<dbReference type="SUPFAM" id="SSF48403">
    <property type="entry name" value="Ankyrin repeat"/>
    <property type="match status" value="1"/>
</dbReference>
<evidence type="ECO:0000256" key="1">
    <source>
        <dbReference type="ARBA" id="ARBA00013278"/>
    </source>
</evidence>
<evidence type="ECO:0000259" key="6">
    <source>
        <dbReference type="PROSITE" id="PS51635"/>
    </source>
</evidence>
<protein>
    <recommendedName>
        <fullName evidence="1">phospholipase A2</fullName>
        <ecNumber evidence="1">3.1.1.4</ecNumber>
    </recommendedName>
</protein>
<dbReference type="SUPFAM" id="SSF52151">
    <property type="entry name" value="FabD/lysophospholipase-like"/>
    <property type="match status" value="1"/>
</dbReference>
<dbReference type="Gene3D" id="3.40.1090.10">
    <property type="entry name" value="Cytosolic phospholipase A2 catalytic domain"/>
    <property type="match status" value="1"/>
</dbReference>
<dbReference type="PANTHER" id="PTHR24138:SF10">
    <property type="entry name" value="PHOSPHOLIPASE A2"/>
    <property type="match status" value="1"/>
</dbReference>
<dbReference type="OMA" id="KTMIKVF"/>
<dbReference type="VEuPathDB" id="AmoebaDB:EHI7A_014680"/>
<proteinExistence type="predicted"/>
<dbReference type="GO" id="GO:0004623">
    <property type="term" value="F:phospholipase A2 activity"/>
    <property type="evidence" value="ECO:0007669"/>
    <property type="project" value="UniProtKB-EC"/>
</dbReference>
<dbReference type="PROSITE" id="PS50088">
    <property type="entry name" value="ANK_REPEAT"/>
    <property type="match status" value="1"/>
</dbReference>
<dbReference type="GO" id="GO:0006629">
    <property type="term" value="P:lipid metabolic process"/>
    <property type="evidence" value="ECO:0007669"/>
    <property type="project" value="UniProtKB-KW"/>
</dbReference>
<evidence type="ECO:0000256" key="3">
    <source>
        <dbReference type="ARBA" id="ARBA00023422"/>
    </source>
</evidence>
<evidence type="ECO:0000256" key="4">
    <source>
        <dbReference type="PROSITE-ProRule" id="PRU00023"/>
    </source>
</evidence>
<evidence type="ECO:0000313" key="7">
    <source>
        <dbReference type="EMBL" id="GAT94448.1"/>
    </source>
</evidence>
<dbReference type="EMBL" id="BDEQ01000001">
    <property type="protein sequence ID" value="GAT94448.1"/>
    <property type="molecule type" value="Genomic_DNA"/>
</dbReference>
<evidence type="ECO:0000256" key="2">
    <source>
        <dbReference type="ARBA" id="ARBA00023098"/>
    </source>
</evidence>
<dbReference type="VEuPathDB" id="AmoebaDB:EHI5A_025620"/>
<keyword evidence="4" id="KW-0040">ANK repeat</keyword>
<dbReference type="Pfam" id="PF01734">
    <property type="entry name" value="Patatin"/>
    <property type="match status" value="1"/>
</dbReference>
<dbReference type="Pfam" id="PF12796">
    <property type="entry name" value="Ank_2"/>
    <property type="match status" value="1"/>
</dbReference>
<dbReference type="EC" id="3.1.1.4" evidence="1"/>
<comment type="caution">
    <text evidence="5">Lacks conserved residue(s) required for the propagation of feature annotation.</text>
</comment>
<dbReference type="SMART" id="SM00248">
    <property type="entry name" value="ANK"/>
    <property type="match status" value="3"/>
</dbReference>
<comment type="catalytic activity">
    <reaction evidence="3">
        <text>a 1,2-diacyl-sn-glycero-3-phosphocholine + H2O = a 1-acyl-sn-glycero-3-phosphocholine + a fatty acid + H(+)</text>
        <dbReference type="Rhea" id="RHEA:15801"/>
        <dbReference type="ChEBI" id="CHEBI:15377"/>
        <dbReference type="ChEBI" id="CHEBI:15378"/>
        <dbReference type="ChEBI" id="CHEBI:28868"/>
        <dbReference type="ChEBI" id="CHEBI:57643"/>
        <dbReference type="ChEBI" id="CHEBI:58168"/>
        <dbReference type="EC" id="3.1.1.4"/>
    </reaction>
    <physiologicalReaction direction="left-to-right" evidence="3">
        <dbReference type="Rhea" id="RHEA:15802"/>
    </physiologicalReaction>
</comment>
<dbReference type="PROSITE" id="PS51635">
    <property type="entry name" value="PNPLA"/>
    <property type="match status" value="1"/>
</dbReference>
<dbReference type="VEuPathDB" id="AmoebaDB:KM1_027770"/>
<dbReference type="InterPro" id="IPR002110">
    <property type="entry name" value="Ankyrin_rpt"/>
</dbReference>
<name>A0A5K1TZT0_ENTHI</name>